<evidence type="ECO:0000313" key="5">
    <source>
        <dbReference type="EMBL" id="RDY02887.1"/>
    </source>
</evidence>
<evidence type="ECO:0000313" key="6">
    <source>
        <dbReference type="Proteomes" id="UP000257109"/>
    </source>
</evidence>
<keyword evidence="3" id="KW-0964">Secreted</keyword>
<dbReference type="STRING" id="157652.A0A371HJA9"/>
<protein>
    <submittedName>
        <fullName evidence="5">Pectate lyase 3</fullName>
    </submittedName>
</protein>
<dbReference type="SUPFAM" id="SSF51126">
    <property type="entry name" value="Pectin lyase-like"/>
    <property type="match status" value="1"/>
</dbReference>
<keyword evidence="6" id="KW-1185">Reference proteome</keyword>
<dbReference type="AlphaFoldDB" id="A0A371HJA9"/>
<proteinExistence type="inferred from homology"/>
<dbReference type="InterPro" id="IPR012334">
    <property type="entry name" value="Pectin_lyas_fold"/>
</dbReference>
<feature type="non-terminal residue" evidence="5">
    <location>
        <position position="108"/>
    </location>
</feature>
<dbReference type="OrthoDB" id="1738612at2759"/>
<evidence type="ECO:0000256" key="1">
    <source>
        <dbReference type="ARBA" id="ARBA00004191"/>
    </source>
</evidence>
<evidence type="ECO:0000256" key="4">
    <source>
        <dbReference type="ARBA" id="ARBA00022729"/>
    </source>
</evidence>
<keyword evidence="3" id="KW-0134">Cell wall</keyword>
<sequence>MIIQLRQELLISSKTIEGRGANMQIKNGVRNNVNIHGIHIKQIVPTDSSMIKDSYNHFGLRTRSDGDDDAVSIFGAFNICINRISIATTIPNCHMTKHNDVMLLGARY</sequence>
<dbReference type="InterPro" id="IPR011050">
    <property type="entry name" value="Pectin_lyase_fold/virulence"/>
</dbReference>
<comment type="similarity">
    <text evidence="2">Belongs to the polysaccharide lyase 1 family.</text>
</comment>
<dbReference type="InterPro" id="IPR018082">
    <property type="entry name" value="AmbAllergen"/>
</dbReference>
<dbReference type="PRINTS" id="PR00807">
    <property type="entry name" value="AMBALLERGEN"/>
</dbReference>
<organism evidence="5 6">
    <name type="scientific">Mucuna pruriens</name>
    <name type="common">Velvet bean</name>
    <name type="synonym">Dolichos pruriens</name>
    <dbReference type="NCBI Taxonomy" id="157652"/>
    <lineage>
        <taxon>Eukaryota</taxon>
        <taxon>Viridiplantae</taxon>
        <taxon>Streptophyta</taxon>
        <taxon>Embryophyta</taxon>
        <taxon>Tracheophyta</taxon>
        <taxon>Spermatophyta</taxon>
        <taxon>Magnoliopsida</taxon>
        <taxon>eudicotyledons</taxon>
        <taxon>Gunneridae</taxon>
        <taxon>Pentapetalae</taxon>
        <taxon>rosids</taxon>
        <taxon>fabids</taxon>
        <taxon>Fabales</taxon>
        <taxon>Fabaceae</taxon>
        <taxon>Papilionoideae</taxon>
        <taxon>50 kb inversion clade</taxon>
        <taxon>NPAAA clade</taxon>
        <taxon>indigoferoid/millettioid clade</taxon>
        <taxon>Phaseoleae</taxon>
        <taxon>Mucuna</taxon>
    </lineage>
</organism>
<name>A0A371HJA9_MUCPR</name>
<reference evidence="5" key="1">
    <citation type="submission" date="2018-05" db="EMBL/GenBank/DDBJ databases">
        <title>Draft genome of Mucuna pruriens seed.</title>
        <authorList>
            <person name="Nnadi N.E."/>
            <person name="Vos R."/>
            <person name="Hasami M.H."/>
            <person name="Devisetty U.K."/>
            <person name="Aguiy J.C."/>
        </authorList>
    </citation>
    <scope>NUCLEOTIDE SEQUENCE [LARGE SCALE GENOMIC DNA]</scope>
    <source>
        <strain evidence="5">JCA_2017</strain>
    </source>
</reference>
<accession>A0A371HJA9</accession>
<evidence type="ECO:0000256" key="2">
    <source>
        <dbReference type="ARBA" id="ARBA00010980"/>
    </source>
</evidence>
<comment type="subcellular location">
    <subcellularLocation>
        <location evidence="1">Secreted</location>
        <location evidence="1">Cell wall</location>
    </subcellularLocation>
</comment>
<dbReference type="GO" id="GO:0030570">
    <property type="term" value="F:pectate lyase activity"/>
    <property type="evidence" value="ECO:0007669"/>
    <property type="project" value="InterPro"/>
</dbReference>
<dbReference type="Gene3D" id="2.160.20.10">
    <property type="entry name" value="Single-stranded right-handed beta-helix, Pectin lyase-like"/>
    <property type="match status" value="1"/>
</dbReference>
<dbReference type="InterPro" id="IPR045032">
    <property type="entry name" value="PEL"/>
</dbReference>
<gene>
    <name evidence="5" type="primary">AT59</name>
    <name evidence="5" type="ORF">CR513_13610</name>
</gene>
<dbReference type="PANTHER" id="PTHR31683:SF184">
    <property type="entry name" value="PECTATE LYASE"/>
    <property type="match status" value="1"/>
</dbReference>
<dbReference type="Proteomes" id="UP000257109">
    <property type="component" value="Unassembled WGS sequence"/>
</dbReference>
<comment type="caution">
    <text evidence="5">The sequence shown here is derived from an EMBL/GenBank/DDBJ whole genome shotgun (WGS) entry which is preliminary data.</text>
</comment>
<evidence type="ECO:0000256" key="3">
    <source>
        <dbReference type="ARBA" id="ARBA00022512"/>
    </source>
</evidence>
<dbReference type="PANTHER" id="PTHR31683">
    <property type="entry name" value="PECTATE LYASE 18-RELATED"/>
    <property type="match status" value="1"/>
</dbReference>
<keyword evidence="5" id="KW-0456">Lyase</keyword>
<dbReference type="EMBL" id="QJKJ01002439">
    <property type="protein sequence ID" value="RDY02887.1"/>
    <property type="molecule type" value="Genomic_DNA"/>
</dbReference>
<keyword evidence="4" id="KW-0732">Signal</keyword>